<name>A0A0J6F0A7_COCPO</name>
<evidence type="ECO:0000256" key="1">
    <source>
        <dbReference type="SAM" id="MobiDB-lite"/>
    </source>
</evidence>
<reference evidence="2 3" key="1">
    <citation type="submission" date="2007-06" db="EMBL/GenBank/DDBJ databases">
        <title>The Genome Sequence of Coccidioides posadasii RMSCC_3488.</title>
        <authorList>
            <consortium name="Coccidioides Genome Resources Consortium"/>
            <consortium name="The Broad Institute Genome Sequencing Platform"/>
            <person name="Henn M.R."/>
            <person name="Sykes S."/>
            <person name="Young S."/>
            <person name="Jaffe D."/>
            <person name="Berlin A."/>
            <person name="Alvarez P."/>
            <person name="Butler J."/>
            <person name="Gnerre S."/>
            <person name="Grabherr M."/>
            <person name="Mauceli E."/>
            <person name="Brockman W."/>
            <person name="Kodira C."/>
            <person name="Alvarado L."/>
            <person name="Zeng Q."/>
            <person name="Crawford M."/>
            <person name="Antoine C."/>
            <person name="Devon K."/>
            <person name="Galgiani J."/>
            <person name="Orsborn K."/>
            <person name="Lewis M.L."/>
            <person name="Nusbaum C."/>
            <person name="Galagan J."/>
            <person name="Birren B."/>
        </authorList>
    </citation>
    <scope>NUCLEOTIDE SEQUENCE [LARGE SCALE GENOMIC DNA]</scope>
    <source>
        <strain evidence="2 3">RMSCC 3488</strain>
    </source>
</reference>
<gene>
    <name evidence="2" type="ORF">CPAG_02645</name>
</gene>
<dbReference type="EMBL" id="DS268109">
    <property type="protein sequence ID" value="KMM66306.1"/>
    <property type="molecule type" value="Genomic_DNA"/>
</dbReference>
<feature type="compositionally biased region" description="Basic residues" evidence="1">
    <location>
        <begin position="63"/>
        <end position="72"/>
    </location>
</feature>
<protein>
    <submittedName>
        <fullName evidence="2">Uncharacterized protein</fullName>
    </submittedName>
</protein>
<feature type="compositionally biased region" description="Basic and acidic residues" evidence="1">
    <location>
        <begin position="19"/>
        <end position="37"/>
    </location>
</feature>
<dbReference type="OrthoDB" id="4201296at2759"/>
<feature type="compositionally biased region" description="Low complexity" evidence="1">
    <location>
        <begin position="40"/>
        <end position="50"/>
    </location>
</feature>
<reference evidence="3" key="2">
    <citation type="journal article" date="2009" name="Genome Res.">
        <title>Comparative genomic analyses of the human fungal pathogens Coccidioides and their relatives.</title>
        <authorList>
            <person name="Sharpton T.J."/>
            <person name="Stajich J.E."/>
            <person name="Rounsley S.D."/>
            <person name="Gardner M.J."/>
            <person name="Wortman J.R."/>
            <person name="Jordar V.S."/>
            <person name="Maiti R."/>
            <person name="Kodira C.D."/>
            <person name="Neafsey D.E."/>
            <person name="Zeng Q."/>
            <person name="Hung C.-Y."/>
            <person name="McMahan C."/>
            <person name="Muszewska A."/>
            <person name="Grynberg M."/>
            <person name="Mandel M.A."/>
            <person name="Kellner E.M."/>
            <person name="Barker B.M."/>
            <person name="Galgiani J.N."/>
            <person name="Orbach M.J."/>
            <person name="Kirkland T.N."/>
            <person name="Cole G.T."/>
            <person name="Henn M.R."/>
            <person name="Birren B.W."/>
            <person name="Taylor J.W."/>
        </authorList>
    </citation>
    <scope>NUCLEOTIDE SEQUENCE [LARGE SCALE GENOMIC DNA]</scope>
    <source>
        <strain evidence="3">RMSCC 3488</strain>
    </source>
</reference>
<organism evidence="2 3">
    <name type="scientific">Coccidioides posadasii RMSCC 3488</name>
    <dbReference type="NCBI Taxonomy" id="454284"/>
    <lineage>
        <taxon>Eukaryota</taxon>
        <taxon>Fungi</taxon>
        <taxon>Dikarya</taxon>
        <taxon>Ascomycota</taxon>
        <taxon>Pezizomycotina</taxon>
        <taxon>Eurotiomycetes</taxon>
        <taxon>Eurotiomycetidae</taxon>
        <taxon>Onygenales</taxon>
        <taxon>Onygenaceae</taxon>
        <taxon>Coccidioides</taxon>
    </lineage>
</organism>
<feature type="region of interest" description="Disordered" evidence="1">
    <location>
        <begin position="1"/>
        <end position="74"/>
    </location>
</feature>
<feature type="compositionally biased region" description="Basic and acidic residues" evidence="1">
    <location>
        <begin position="51"/>
        <end position="62"/>
    </location>
</feature>
<dbReference type="VEuPathDB" id="FungiDB:CPAG_02645"/>
<proteinExistence type="predicted"/>
<sequence>MPGLTSRFIEHLGPGEPRASSEADVRLEEILAEEYGRVHSSGSSTNSSGKESMDKERSEARMKKSTWKKKIKSTQPTFSPSFRWPAGHVLSMYRPKCALGSSFLPDTLRSAALVYFHSVFVFAMIPPLLYDIPSRVYHRKPGSRSKSPLEKWRHVFGGLFTWLKLNNALPILPVTHSAIEFGIGHTQVESTKSIVTSEGILSS</sequence>
<dbReference type="AlphaFoldDB" id="A0A0J6F0A7"/>
<reference evidence="3" key="3">
    <citation type="journal article" date="2010" name="Genome Res.">
        <title>Population genomic sequencing of Coccidioides fungi reveals recent hybridization and transposon control.</title>
        <authorList>
            <person name="Neafsey D.E."/>
            <person name="Barker B.M."/>
            <person name="Sharpton T.J."/>
            <person name="Stajich J.E."/>
            <person name="Park D.J."/>
            <person name="Whiston E."/>
            <person name="Hung C.-Y."/>
            <person name="McMahan C."/>
            <person name="White J."/>
            <person name="Sykes S."/>
            <person name="Heiman D."/>
            <person name="Young S."/>
            <person name="Zeng Q."/>
            <person name="Abouelleil A."/>
            <person name="Aftuck L."/>
            <person name="Bessette D."/>
            <person name="Brown A."/>
            <person name="FitzGerald M."/>
            <person name="Lui A."/>
            <person name="Macdonald J.P."/>
            <person name="Priest M."/>
            <person name="Orbach M.J."/>
            <person name="Galgiani J.N."/>
            <person name="Kirkland T.N."/>
            <person name="Cole G.T."/>
            <person name="Birren B.W."/>
            <person name="Henn M.R."/>
            <person name="Taylor J.W."/>
            <person name="Rounsley S.D."/>
        </authorList>
    </citation>
    <scope>NUCLEOTIDE SEQUENCE [LARGE SCALE GENOMIC DNA]</scope>
    <source>
        <strain evidence="3">RMSCC 3488</strain>
    </source>
</reference>
<evidence type="ECO:0000313" key="2">
    <source>
        <dbReference type="EMBL" id="KMM66306.1"/>
    </source>
</evidence>
<evidence type="ECO:0000313" key="3">
    <source>
        <dbReference type="Proteomes" id="UP000054567"/>
    </source>
</evidence>
<accession>A0A0J6F0A7</accession>
<dbReference type="Proteomes" id="UP000054567">
    <property type="component" value="Unassembled WGS sequence"/>
</dbReference>